<dbReference type="GO" id="GO:0004674">
    <property type="term" value="F:protein serine/threonine kinase activity"/>
    <property type="evidence" value="ECO:0007669"/>
    <property type="project" value="TreeGrafter"/>
</dbReference>
<keyword evidence="8" id="KW-1185">Reference proteome</keyword>
<keyword evidence="2" id="KW-0547">Nucleotide-binding</keyword>
<dbReference type="InterPro" id="IPR008271">
    <property type="entry name" value="Ser/Thr_kinase_AS"/>
</dbReference>
<organism evidence="7 8">
    <name type="scientific">Ceriporiopsis subvermispora (strain B)</name>
    <name type="common">White-rot fungus</name>
    <name type="synonym">Gelatoporia subvermispora</name>
    <dbReference type="NCBI Taxonomy" id="914234"/>
    <lineage>
        <taxon>Eukaryota</taxon>
        <taxon>Fungi</taxon>
        <taxon>Dikarya</taxon>
        <taxon>Basidiomycota</taxon>
        <taxon>Agaricomycotina</taxon>
        <taxon>Agaricomycetes</taxon>
        <taxon>Polyporales</taxon>
        <taxon>Gelatoporiaceae</taxon>
        <taxon>Gelatoporia</taxon>
    </lineage>
</organism>
<dbReference type="HOGENOM" id="CLU_581388_0_0_1"/>
<dbReference type="InterPro" id="IPR001245">
    <property type="entry name" value="Ser-Thr/Tyr_kinase_cat_dom"/>
</dbReference>
<dbReference type="Pfam" id="PF07714">
    <property type="entry name" value="PK_Tyr_Ser-Thr"/>
    <property type="match status" value="1"/>
</dbReference>
<dbReference type="OrthoDB" id="2800760at2759"/>
<dbReference type="PANTHER" id="PTHR44329">
    <property type="entry name" value="SERINE/THREONINE-PROTEIN KINASE TNNI3K-RELATED"/>
    <property type="match status" value="1"/>
</dbReference>
<dbReference type="EMBL" id="KB445817">
    <property type="protein sequence ID" value="EMD31573.1"/>
    <property type="molecule type" value="Genomic_DNA"/>
</dbReference>
<dbReference type="SMART" id="SM00220">
    <property type="entry name" value="S_TKc"/>
    <property type="match status" value="1"/>
</dbReference>
<dbReference type="Gene3D" id="1.10.510.10">
    <property type="entry name" value="Transferase(Phosphotransferase) domain 1"/>
    <property type="match status" value="1"/>
</dbReference>
<accession>M2Q448</accession>
<dbReference type="AlphaFoldDB" id="M2Q448"/>
<evidence type="ECO:0000256" key="3">
    <source>
        <dbReference type="ARBA" id="ARBA00022777"/>
    </source>
</evidence>
<evidence type="ECO:0000256" key="5">
    <source>
        <dbReference type="SAM" id="MobiDB-lite"/>
    </source>
</evidence>
<dbReference type="Proteomes" id="UP000016930">
    <property type="component" value="Unassembled WGS sequence"/>
</dbReference>
<evidence type="ECO:0000313" key="7">
    <source>
        <dbReference type="EMBL" id="EMD31573.1"/>
    </source>
</evidence>
<evidence type="ECO:0000313" key="8">
    <source>
        <dbReference type="Proteomes" id="UP000016930"/>
    </source>
</evidence>
<gene>
    <name evidence="7" type="ORF">CERSUDRAFT_119619</name>
</gene>
<dbReference type="PROSITE" id="PS50011">
    <property type="entry name" value="PROTEIN_KINASE_DOM"/>
    <property type="match status" value="1"/>
</dbReference>
<reference evidence="7 8" key="1">
    <citation type="journal article" date="2012" name="Proc. Natl. Acad. Sci. U.S.A.">
        <title>Comparative genomics of Ceriporiopsis subvermispora and Phanerochaete chrysosporium provide insight into selective ligninolysis.</title>
        <authorList>
            <person name="Fernandez-Fueyo E."/>
            <person name="Ruiz-Duenas F.J."/>
            <person name="Ferreira P."/>
            <person name="Floudas D."/>
            <person name="Hibbett D.S."/>
            <person name="Canessa P."/>
            <person name="Larrondo L.F."/>
            <person name="James T.Y."/>
            <person name="Seelenfreund D."/>
            <person name="Lobos S."/>
            <person name="Polanco R."/>
            <person name="Tello M."/>
            <person name="Honda Y."/>
            <person name="Watanabe T."/>
            <person name="Watanabe T."/>
            <person name="Ryu J.S."/>
            <person name="Kubicek C.P."/>
            <person name="Schmoll M."/>
            <person name="Gaskell J."/>
            <person name="Hammel K.E."/>
            <person name="St John F.J."/>
            <person name="Vanden Wymelenberg A."/>
            <person name="Sabat G."/>
            <person name="Splinter BonDurant S."/>
            <person name="Syed K."/>
            <person name="Yadav J.S."/>
            <person name="Doddapaneni H."/>
            <person name="Subramanian V."/>
            <person name="Lavin J.L."/>
            <person name="Oguiza J.A."/>
            <person name="Perez G."/>
            <person name="Pisabarro A.G."/>
            <person name="Ramirez L."/>
            <person name="Santoyo F."/>
            <person name="Master E."/>
            <person name="Coutinho P.M."/>
            <person name="Henrissat B."/>
            <person name="Lombard V."/>
            <person name="Magnuson J.K."/>
            <person name="Kuees U."/>
            <person name="Hori C."/>
            <person name="Igarashi K."/>
            <person name="Samejima M."/>
            <person name="Held B.W."/>
            <person name="Barry K.W."/>
            <person name="LaButti K.M."/>
            <person name="Lapidus A."/>
            <person name="Lindquist E.A."/>
            <person name="Lucas S.M."/>
            <person name="Riley R."/>
            <person name="Salamov A.A."/>
            <person name="Hoffmeister D."/>
            <person name="Schwenk D."/>
            <person name="Hadar Y."/>
            <person name="Yarden O."/>
            <person name="de Vries R.P."/>
            <person name="Wiebenga A."/>
            <person name="Stenlid J."/>
            <person name="Eastwood D."/>
            <person name="Grigoriev I.V."/>
            <person name="Berka R.M."/>
            <person name="Blanchette R.A."/>
            <person name="Kersten P."/>
            <person name="Martinez A.T."/>
            <person name="Vicuna R."/>
            <person name="Cullen D."/>
        </authorList>
    </citation>
    <scope>NUCLEOTIDE SEQUENCE [LARGE SCALE GENOMIC DNA]</scope>
    <source>
        <strain evidence="7 8">B</strain>
    </source>
</reference>
<dbReference type="InterPro" id="IPR051681">
    <property type="entry name" value="Ser/Thr_Kinases-Pseudokinases"/>
</dbReference>
<protein>
    <recommendedName>
        <fullName evidence="6">Protein kinase domain-containing protein</fullName>
    </recommendedName>
</protein>
<dbReference type="InterPro" id="IPR011009">
    <property type="entry name" value="Kinase-like_dom_sf"/>
</dbReference>
<keyword evidence="1" id="KW-0808">Transferase</keyword>
<dbReference type="PROSITE" id="PS00108">
    <property type="entry name" value="PROTEIN_KINASE_ST"/>
    <property type="match status" value="1"/>
</dbReference>
<evidence type="ECO:0000256" key="1">
    <source>
        <dbReference type="ARBA" id="ARBA00022679"/>
    </source>
</evidence>
<evidence type="ECO:0000256" key="2">
    <source>
        <dbReference type="ARBA" id="ARBA00022741"/>
    </source>
</evidence>
<feature type="region of interest" description="Disordered" evidence="5">
    <location>
        <begin position="12"/>
        <end position="33"/>
    </location>
</feature>
<keyword evidence="3" id="KW-0418">Kinase</keyword>
<feature type="domain" description="Protein kinase" evidence="6">
    <location>
        <begin position="191"/>
        <end position="452"/>
    </location>
</feature>
<dbReference type="InterPro" id="IPR000719">
    <property type="entry name" value="Prot_kinase_dom"/>
</dbReference>
<keyword evidence="4" id="KW-0067">ATP-binding</keyword>
<dbReference type="GO" id="GO:0005524">
    <property type="term" value="F:ATP binding"/>
    <property type="evidence" value="ECO:0007669"/>
    <property type="project" value="UniProtKB-KW"/>
</dbReference>
<evidence type="ECO:0000256" key="4">
    <source>
        <dbReference type="ARBA" id="ARBA00022840"/>
    </source>
</evidence>
<evidence type="ECO:0000259" key="6">
    <source>
        <dbReference type="PROSITE" id="PS50011"/>
    </source>
</evidence>
<dbReference type="SUPFAM" id="SSF56112">
    <property type="entry name" value="Protein kinase-like (PK-like)"/>
    <property type="match status" value="1"/>
</dbReference>
<dbReference type="PANTHER" id="PTHR44329:SF288">
    <property type="entry name" value="MITOGEN-ACTIVATED PROTEIN KINASE KINASE KINASE 20"/>
    <property type="match status" value="1"/>
</dbReference>
<name>M2Q448_CERS8</name>
<dbReference type="STRING" id="914234.M2Q448"/>
<sequence length="470" mass="53202">MKLCCVKTVPRAEAGNNRSQSDRLSGRSRHKENFGSAHGVLPIQRSIRRLSHIVSGSFGKLRKKRRTAASECHDIHGLGSAATRDSARRHRRRCEPHIRHDIKIWTRLLDMLLNAASKHMHHFERALQQAAERISEENRPQLQQLLDKYTVVPFRQFRVCCLDAWRDTFIHSPEAPQEHARVSGTLKVSSRRVAPPDFLGGYADMFRARWNGRMVAVKVVRNHTDVGLAGYKSLYGEAVIWKYMRHPNIAQFYGVRSNGRDLLLVSQLMQHGVITSFLRNNPTENRLKLIADAAKGVSYLHTMGIVHGDLKATNIVINNKRVACVVNFGLATLRYNQGLDIGVLGQGSMRHMAPEFSDPEAFDLPKAAVSTQTDVFAFAVTMWEIFTGRVPFEGTSQAAVILSISRGERPPRPSIEAEDGLCNPIWDLMEICWQAKWQSRPSIDEVIEHIARVMKKHSLTEHGEPERPRV</sequence>
<proteinExistence type="predicted"/>